<dbReference type="PANTHER" id="PTHR34139:SF1">
    <property type="entry name" value="RNASE MJ1380-RELATED"/>
    <property type="match status" value="1"/>
</dbReference>
<keyword evidence="2" id="KW-1277">Toxin-antitoxin system</keyword>
<dbReference type="InterPro" id="IPR008201">
    <property type="entry name" value="HepT-like"/>
</dbReference>
<reference evidence="8" key="1">
    <citation type="submission" date="2021-01" db="EMBL/GenBank/DDBJ databases">
        <title>Complete Genome Sequence of Thermus thermophilus Strain HB5018, Isolated from Mine Onsen Hot Spring.</title>
        <authorList>
            <person name="Miyazaki K."/>
            <person name="Moriya T."/>
            <person name="Nemoto N."/>
            <person name="Oshima T."/>
            <person name="Yura K."/>
            <person name="Bessho Y."/>
        </authorList>
    </citation>
    <scope>NUCLEOTIDE SEQUENCE [LARGE SCALE GENOMIC DNA]</scope>
    <source>
        <strain evidence="8">HB5018</strain>
    </source>
</reference>
<dbReference type="GO" id="GO:0110001">
    <property type="term" value="C:toxin-antitoxin complex"/>
    <property type="evidence" value="ECO:0007669"/>
    <property type="project" value="InterPro"/>
</dbReference>
<sequence>MVAMRNLLVHEYFSVDLEEVWSTVVRDLPALKVQVQALLEVDP</sequence>
<dbReference type="GO" id="GO:0000166">
    <property type="term" value="F:nucleotide binding"/>
    <property type="evidence" value="ECO:0007669"/>
    <property type="project" value="UniProtKB-KW"/>
</dbReference>
<dbReference type="GO" id="GO:0004540">
    <property type="term" value="F:RNA nuclease activity"/>
    <property type="evidence" value="ECO:0007669"/>
    <property type="project" value="InterPro"/>
</dbReference>
<evidence type="ECO:0000256" key="6">
    <source>
        <dbReference type="ARBA" id="ARBA00024207"/>
    </source>
</evidence>
<dbReference type="Gene3D" id="1.20.120.580">
    <property type="entry name" value="bsu32300-like"/>
    <property type="match status" value="1"/>
</dbReference>
<proteinExistence type="inferred from homology"/>
<evidence type="ECO:0000256" key="3">
    <source>
        <dbReference type="ARBA" id="ARBA00022722"/>
    </source>
</evidence>
<dbReference type="Proteomes" id="UP000596099">
    <property type="component" value="Chromosome"/>
</dbReference>
<dbReference type="GO" id="GO:0016787">
    <property type="term" value="F:hydrolase activity"/>
    <property type="evidence" value="ECO:0007669"/>
    <property type="project" value="UniProtKB-KW"/>
</dbReference>
<dbReference type="AlphaFoldDB" id="A0A7R7TPW5"/>
<organism evidence="7 8">
    <name type="scientific">Thermus thermophilus</name>
    <dbReference type="NCBI Taxonomy" id="274"/>
    <lineage>
        <taxon>Bacteria</taxon>
        <taxon>Thermotogati</taxon>
        <taxon>Deinococcota</taxon>
        <taxon>Deinococci</taxon>
        <taxon>Thermales</taxon>
        <taxon>Thermaceae</taxon>
        <taxon>Thermus</taxon>
    </lineage>
</organism>
<evidence type="ECO:0000313" key="7">
    <source>
        <dbReference type="EMBL" id="BCP66826.1"/>
    </source>
</evidence>
<keyword evidence="4" id="KW-0547">Nucleotide-binding</keyword>
<evidence type="ECO:0000256" key="4">
    <source>
        <dbReference type="ARBA" id="ARBA00022741"/>
    </source>
</evidence>
<evidence type="ECO:0000256" key="2">
    <source>
        <dbReference type="ARBA" id="ARBA00022649"/>
    </source>
</evidence>
<dbReference type="InterPro" id="IPR051813">
    <property type="entry name" value="HepT_RNase_toxin"/>
</dbReference>
<gene>
    <name evidence="7" type="ORF">TthHB5018_17600</name>
</gene>
<dbReference type="RefSeq" id="WP_011228832.1">
    <property type="nucleotide sequence ID" value="NZ_AP024270.1"/>
</dbReference>
<keyword evidence="1" id="KW-0597">Phosphoprotein</keyword>
<dbReference type="EMBL" id="AP024270">
    <property type="protein sequence ID" value="BCP66826.1"/>
    <property type="molecule type" value="Genomic_DNA"/>
</dbReference>
<dbReference type="PANTHER" id="PTHR34139">
    <property type="entry name" value="UPF0331 PROTEIN MJ0127"/>
    <property type="match status" value="1"/>
</dbReference>
<keyword evidence="3" id="KW-0540">Nuclease</keyword>
<dbReference type="Pfam" id="PF01934">
    <property type="entry name" value="HepT-like"/>
    <property type="match status" value="1"/>
</dbReference>
<protein>
    <recommendedName>
        <fullName evidence="9">Nucleotidyltransferase</fullName>
    </recommendedName>
</protein>
<dbReference type="InterPro" id="IPR037038">
    <property type="entry name" value="HepT-like_sf"/>
</dbReference>
<evidence type="ECO:0000256" key="5">
    <source>
        <dbReference type="ARBA" id="ARBA00022801"/>
    </source>
</evidence>
<evidence type="ECO:0008006" key="9">
    <source>
        <dbReference type="Google" id="ProtNLM"/>
    </source>
</evidence>
<name>A0A7R7TPW5_THETH</name>
<accession>A0A7R7TPW5</accession>
<comment type="similarity">
    <text evidence="6">Belongs to the HepT RNase toxin family.</text>
</comment>
<evidence type="ECO:0000313" key="8">
    <source>
        <dbReference type="Proteomes" id="UP000596099"/>
    </source>
</evidence>
<evidence type="ECO:0000256" key="1">
    <source>
        <dbReference type="ARBA" id="ARBA00022553"/>
    </source>
</evidence>
<keyword evidence="5" id="KW-0378">Hydrolase</keyword>